<feature type="transmembrane region" description="Helical" evidence="2">
    <location>
        <begin position="131"/>
        <end position="164"/>
    </location>
</feature>
<accession>A0A1X7BWT3</accession>
<evidence type="ECO:0000256" key="2">
    <source>
        <dbReference type="SAM" id="Phobius"/>
    </source>
</evidence>
<proteinExistence type="predicted"/>
<gene>
    <name evidence="3" type="ORF">ROA7745_03546</name>
</gene>
<keyword evidence="2" id="KW-0812">Transmembrane</keyword>
<dbReference type="RefSeq" id="WP_085801613.1">
    <property type="nucleotide sequence ID" value="NZ_FWXB01000015.1"/>
</dbReference>
<evidence type="ECO:0000313" key="3">
    <source>
        <dbReference type="EMBL" id="SMC13689.1"/>
    </source>
</evidence>
<name>A0A1X7BWT3_9RHOB</name>
<protein>
    <submittedName>
        <fullName evidence="3">Uncharacterized protein</fullName>
    </submittedName>
</protein>
<evidence type="ECO:0000313" key="4">
    <source>
        <dbReference type="Proteomes" id="UP000193224"/>
    </source>
</evidence>
<organism evidence="3 4">
    <name type="scientific">Roseovarius aestuarii</name>
    <dbReference type="NCBI Taxonomy" id="475083"/>
    <lineage>
        <taxon>Bacteria</taxon>
        <taxon>Pseudomonadati</taxon>
        <taxon>Pseudomonadota</taxon>
        <taxon>Alphaproteobacteria</taxon>
        <taxon>Rhodobacterales</taxon>
        <taxon>Roseobacteraceae</taxon>
        <taxon>Roseovarius</taxon>
    </lineage>
</organism>
<dbReference type="Proteomes" id="UP000193224">
    <property type="component" value="Unassembled WGS sequence"/>
</dbReference>
<sequence>MNGAAETTHSRRDAQKKADQAANETADAGQIEPSADDLIRKMIVAEKREINRAALPELEPVHQPDAPQPDPRDGFVKHPRKKFDLIKAFSAKKATQPLKVAADSSSGQTPKQVAAIIASVRGYRPTLKHTVYAAIAAVFLASPWAIPIILFVTFWVVLIAYLTLGPDRVAELVVAGWQALHKRRPALAEVIRQRAEMTALRIDGFLDRMPEKWRDGIQIPDFSTNKGAADDRPDPFERLTKEAAQS</sequence>
<keyword evidence="4" id="KW-1185">Reference proteome</keyword>
<dbReference type="EMBL" id="FWXB01000015">
    <property type="protein sequence ID" value="SMC13689.1"/>
    <property type="molecule type" value="Genomic_DNA"/>
</dbReference>
<feature type="region of interest" description="Disordered" evidence="1">
    <location>
        <begin position="53"/>
        <end position="73"/>
    </location>
</feature>
<keyword evidence="2" id="KW-0472">Membrane</keyword>
<feature type="region of interest" description="Disordered" evidence="1">
    <location>
        <begin position="1"/>
        <end position="36"/>
    </location>
</feature>
<dbReference type="OrthoDB" id="7709609at2"/>
<dbReference type="AlphaFoldDB" id="A0A1X7BWT3"/>
<evidence type="ECO:0000256" key="1">
    <source>
        <dbReference type="SAM" id="MobiDB-lite"/>
    </source>
</evidence>
<keyword evidence="2" id="KW-1133">Transmembrane helix</keyword>
<feature type="compositionally biased region" description="Basic and acidic residues" evidence="1">
    <location>
        <begin position="8"/>
        <end position="19"/>
    </location>
</feature>
<reference evidence="3 4" key="1">
    <citation type="submission" date="2017-03" db="EMBL/GenBank/DDBJ databases">
        <authorList>
            <person name="Afonso C.L."/>
            <person name="Miller P.J."/>
            <person name="Scott M.A."/>
            <person name="Spackman E."/>
            <person name="Goraichik I."/>
            <person name="Dimitrov K.M."/>
            <person name="Suarez D.L."/>
            <person name="Swayne D.E."/>
        </authorList>
    </citation>
    <scope>NUCLEOTIDE SEQUENCE [LARGE SCALE GENOMIC DNA]</scope>
    <source>
        <strain evidence="3 4">CECT 7745</strain>
    </source>
</reference>